<dbReference type="InterPro" id="IPR051784">
    <property type="entry name" value="Nod_factor_ABC_transporter"/>
</dbReference>
<keyword evidence="6" id="KW-1003">Cell membrane</keyword>
<keyword evidence="3 6" id="KW-1133">Transmembrane helix</keyword>
<evidence type="ECO:0000256" key="6">
    <source>
        <dbReference type="RuleBase" id="RU361157"/>
    </source>
</evidence>
<evidence type="ECO:0000256" key="3">
    <source>
        <dbReference type="ARBA" id="ARBA00022989"/>
    </source>
</evidence>
<feature type="transmembrane region" description="Helical" evidence="6">
    <location>
        <begin position="112"/>
        <end position="141"/>
    </location>
</feature>
<keyword evidence="6" id="KW-0813">Transport</keyword>
<dbReference type="InterPro" id="IPR000412">
    <property type="entry name" value="ABC_2_transport"/>
</dbReference>
<organism evidence="8 9">
    <name type="scientific">Pseudonocardia nematodicida</name>
    <dbReference type="NCBI Taxonomy" id="1206997"/>
    <lineage>
        <taxon>Bacteria</taxon>
        <taxon>Bacillati</taxon>
        <taxon>Actinomycetota</taxon>
        <taxon>Actinomycetes</taxon>
        <taxon>Pseudonocardiales</taxon>
        <taxon>Pseudonocardiaceae</taxon>
        <taxon>Pseudonocardia</taxon>
    </lineage>
</organism>
<comment type="similarity">
    <text evidence="6">Belongs to the ABC-2 integral membrane protein family.</text>
</comment>
<evidence type="ECO:0000256" key="4">
    <source>
        <dbReference type="ARBA" id="ARBA00023136"/>
    </source>
</evidence>
<comment type="subcellular location">
    <subcellularLocation>
        <location evidence="6">Cell membrane</location>
        <topology evidence="6">Multi-pass membrane protein</topology>
    </subcellularLocation>
    <subcellularLocation>
        <location evidence="1">Membrane</location>
        <topology evidence="1">Multi-pass membrane protein</topology>
    </subcellularLocation>
</comment>
<feature type="domain" description="ABC transmembrane type-2" evidence="7">
    <location>
        <begin position="37"/>
        <end position="270"/>
    </location>
</feature>
<accession>A0ABV1KFJ9</accession>
<dbReference type="InterPro" id="IPR013525">
    <property type="entry name" value="ABC2_TM"/>
</dbReference>
<proteinExistence type="inferred from homology"/>
<reference evidence="8 9" key="1">
    <citation type="submission" date="2024-03" db="EMBL/GenBank/DDBJ databases">
        <title>Draft genome sequence of Pseudonocardia nematodicida JCM 31783.</title>
        <authorList>
            <person name="Butdee W."/>
            <person name="Duangmal K."/>
        </authorList>
    </citation>
    <scope>NUCLEOTIDE SEQUENCE [LARGE SCALE GENOMIC DNA]</scope>
    <source>
        <strain evidence="8 9">JCM 31783</strain>
    </source>
</reference>
<dbReference type="InterPro" id="IPR047817">
    <property type="entry name" value="ABC2_TM_bact-type"/>
</dbReference>
<dbReference type="Pfam" id="PF01061">
    <property type="entry name" value="ABC2_membrane"/>
    <property type="match status" value="1"/>
</dbReference>
<comment type="caution">
    <text evidence="8">The sequence shown here is derived from an EMBL/GenBank/DDBJ whole genome shotgun (WGS) entry which is preliminary data.</text>
</comment>
<keyword evidence="4 6" id="KW-0472">Membrane</keyword>
<dbReference type="PANTHER" id="PTHR43229:SF2">
    <property type="entry name" value="NODULATION PROTEIN J"/>
    <property type="match status" value="1"/>
</dbReference>
<dbReference type="EMBL" id="JBEDNQ010000009">
    <property type="protein sequence ID" value="MEQ3553119.1"/>
    <property type="molecule type" value="Genomic_DNA"/>
</dbReference>
<evidence type="ECO:0000256" key="5">
    <source>
        <dbReference type="ARBA" id="ARBA00023251"/>
    </source>
</evidence>
<feature type="transmembrane region" description="Helical" evidence="6">
    <location>
        <begin position="39"/>
        <end position="61"/>
    </location>
</feature>
<dbReference type="Proteomes" id="UP001494902">
    <property type="component" value="Unassembled WGS sequence"/>
</dbReference>
<gene>
    <name evidence="8" type="ORF">WIS52_21840</name>
</gene>
<keyword evidence="5" id="KW-0046">Antibiotic resistance</keyword>
<feature type="transmembrane region" description="Helical" evidence="6">
    <location>
        <begin position="147"/>
        <end position="173"/>
    </location>
</feature>
<protein>
    <recommendedName>
        <fullName evidence="6">Transport permease protein</fullName>
    </recommendedName>
</protein>
<evidence type="ECO:0000256" key="2">
    <source>
        <dbReference type="ARBA" id="ARBA00022692"/>
    </source>
</evidence>
<name>A0ABV1KFJ9_9PSEU</name>
<feature type="transmembrane region" description="Helical" evidence="6">
    <location>
        <begin position="249"/>
        <end position="268"/>
    </location>
</feature>
<sequence length="272" mass="28119">MTAVAAAEAGPHPWRRFGPDVLTMTARVLRLVRRDPDELVLALVLPTAMMLLFVYVFGGAIEVGTDYLAYATPGVLLLCAGFGAANAAMAVNSDVSGEIMDRFRAMPVASATVLVGHVLASMAKNLVTTAVVLGVAMAIGFRTVAGPLGWLAAVGVVAVYVFAITGVAVLVGVLVRTPAAAGGFGFVMLFLPYVSSAFVPPETMPSWLRGFAEVQPVTPVIETVRGLLVGMGSDGMPVTGLAGTATVTLGWWLGVALVALSAASWAFARRGR</sequence>
<keyword evidence="9" id="KW-1185">Reference proteome</keyword>
<dbReference type="PROSITE" id="PS51012">
    <property type="entry name" value="ABC_TM2"/>
    <property type="match status" value="1"/>
</dbReference>
<feature type="transmembrane region" description="Helical" evidence="6">
    <location>
        <begin position="180"/>
        <end position="199"/>
    </location>
</feature>
<evidence type="ECO:0000256" key="1">
    <source>
        <dbReference type="ARBA" id="ARBA00004141"/>
    </source>
</evidence>
<evidence type="ECO:0000313" key="8">
    <source>
        <dbReference type="EMBL" id="MEQ3553119.1"/>
    </source>
</evidence>
<dbReference type="RefSeq" id="WP_349300185.1">
    <property type="nucleotide sequence ID" value="NZ_JBEDNQ010000009.1"/>
</dbReference>
<keyword evidence="2 6" id="KW-0812">Transmembrane</keyword>
<dbReference type="PANTHER" id="PTHR43229">
    <property type="entry name" value="NODULATION PROTEIN J"/>
    <property type="match status" value="1"/>
</dbReference>
<dbReference type="PIRSF" id="PIRSF006648">
    <property type="entry name" value="DrrB"/>
    <property type="match status" value="1"/>
</dbReference>
<evidence type="ECO:0000313" key="9">
    <source>
        <dbReference type="Proteomes" id="UP001494902"/>
    </source>
</evidence>
<feature type="transmembrane region" description="Helical" evidence="6">
    <location>
        <begin position="67"/>
        <end position="91"/>
    </location>
</feature>
<evidence type="ECO:0000259" key="7">
    <source>
        <dbReference type="PROSITE" id="PS51012"/>
    </source>
</evidence>